<feature type="compositionally biased region" description="Basic and acidic residues" evidence="6">
    <location>
        <begin position="1380"/>
        <end position="1393"/>
    </location>
</feature>
<dbReference type="CDD" id="cd20404">
    <property type="entry name" value="Tudor_Agenet_AtEML-like"/>
    <property type="match status" value="1"/>
</dbReference>
<dbReference type="Gene3D" id="2.30.30.140">
    <property type="match status" value="1"/>
</dbReference>
<keyword evidence="8" id="KW-1185">Reference proteome</keyword>
<feature type="region of interest" description="Disordered" evidence="6">
    <location>
        <begin position="1690"/>
        <end position="1841"/>
    </location>
</feature>
<name>A0A7I4CH93_PHYPA</name>
<dbReference type="Gramene" id="Pp3c23_10270V3.4">
    <property type="protein sequence ID" value="Pp3c23_10270V3.4"/>
    <property type="gene ID" value="Pp3c23_10270"/>
</dbReference>
<dbReference type="Proteomes" id="UP000006727">
    <property type="component" value="Chromosome 23"/>
</dbReference>
<evidence type="ECO:0000313" key="8">
    <source>
        <dbReference type="Proteomes" id="UP000006727"/>
    </source>
</evidence>
<feature type="compositionally biased region" description="Basic residues" evidence="6">
    <location>
        <begin position="1424"/>
        <end position="1438"/>
    </location>
</feature>
<keyword evidence="3" id="KW-0498">Mitosis</keyword>
<comment type="subcellular location">
    <subcellularLocation>
        <location evidence="1">Nucleus</location>
    </subcellularLocation>
</comment>
<feature type="compositionally biased region" description="Polar residues" evidence="6">
    <location>
        <begin position="1605"/>
        <end position="1615"/>
    </location>
</feature>
<organism evidence="7 8">
    <name type="scientific">Physcomitrium patens</name>
    <name type="common">Spreading-leaved earth moss</name>
    <name type="synonym">Physcomitrella patens</name>
    <dbReference type="NCBI Taxonomy" id="3218"/>
    <lineage>
        <taxon>Eukaryota</taxon>
        <taxon>Viridiplantae</taxon>
        <taxon>Streptophyta</taxon>
        <taxon>Embryophyta</taxon>
        <taxon>Bryophyta</taxon>
        <taxon>Bryophytina</taxon>
        <taxon>Bryopsida</taxon>
        <taxon>Funariidae</taxon>
        <taxon>Funariales</taxon>
        <taxon>Funariaceae</taxon>
        <taxon>Physcomitrium</taxon>
    </lineage>
</organism>
<feature type="compositionally biased region" description="Basic and acidic residues" evidence="6">
    <location>
        <begin position="1192"/>
        <end position="1208"/>
    </location>
</feature>
<feature type="compositionally biased region" description="Basic and acidic residues" evidence="6">
    <location>
        <begin position="1495"/>
        <end position="1515"/>
    </location>
</feature>
<feature type="compositionally biased region" description="Basic and acidic residues" evidence="6">
    <location>
        <begin position="1454"/>
        <end position="1474"/>
    </location>
</feature>
<dbReference type="SUPFAM" id="SSF63748">
    <property type="entry name" value="Tudor/PWWP/MBT"/>
    <property type="match status" value="1"/>
</dbReference>
<feature type="compositionally biased region" description="Basic and acidic residues" evidence="6">
    <location>
        <begin position="1330"/>
        <end position="1345"/>
    </location>
</feature>
<accession>A0A7I4CH93</accession>
<dbReference type="Pfam" id="PF20168">
    <property type="entry name" value="PDS5"/>
    <property type="match status" value="1"/>
</dbReference>
<dbReference type="Gene3D" id="1.25.10.10">
    <property type="entry name" value="Leucine-rich Repeat Variant"/>
    <property type="match status" value="1"/>
</dbReference>
<dbReference type="GO" id="GO:0006281">
    <property type="term" value="P:DNA repair"/>
    <property type="evidence" value="ECO:0007669"/>
    <property type="project" value="UniProtKB-ARBA"/>
</dbReference>
<evidence type="ECO:0000256" key="6">
    <source>
        <dbReference type="SAM" id="MobiDB-lite"/>
    </source>
</evidence>
<dbReference type="InParanoid" id="A0A7I4CH93"/>
<feature type="compositionally biased region" description="Basic and acidic residues" evidence="6">
    <location>
        <begin position="1250"/>
        <end position="1269"/>
    </location>
</feature>
<dbReference type="GO" id="GO:0007064">
    <property type="term" value="P:mitotic sister chromatid cohesion"/>
    <property type="evidence" value="ECO:0000318"/>
    <property type="project" value="GO_Central"/>
</dbReference>
<dbReference type="InterPro" id="IPR011989">
    <property type="entry name" value="ARM-like"/>
</dbReference>
<dbReference type="CDD" id="cd19953">
    <property type="entry name" value="PDS5"/>
    <property type="match status" value="1"/>
</dbReference>
<dbReference type="PANTHER" id="PTHR12663:SF0">
    <property type="entry name" value="PRECOCIOUS DISSOCIATION OF SISTERS 5, ISOFORM A"/>
    <property type="match status" value="1"/>
</dbReference>
<dbReference type="GO" id="GO:0000785">
    <property type="term" value="C:chromatin"/>
    <property type="evidence" value="ECO:0000318"/>
    <property type="project" value="GO_Central"/>
</dbReference>
<dbReference type="InterPro" id="IPR016024">
    <property type="entry name" value="ARM-type_fold"/>
</dbReference>
<keyword evidence="2" id="KW-0132">Cell division</keyword>
<feature type="compositionally biased region" description="Basic residues" evidence="6">
    <location>
        <begin position="1526"/>
        <end position="1536"/>
    </location>
</feature>
<keyword evidence="4" id="KW-0539">Nucleus</keyword>
<keyword evidence="5" id="KW-0131">Cell cycle</keyword>
<dbReference type="EMBL" id="ABEU02000023">
    <property type="status" value="NOT_ANNOTATED_CDS"/>
    <property type="molecule type" value="Genomic_DNA"/>
</dbReference>
<dbReference type="FunCoup" id="A0A7I4CH93">
    <property type="interactions" value="4388"/>
</dbReference>
<proteinExistence type="predicted"/>
<reference evidence="7 8" key="1">
    <citation type="journal article" date="2008" name="Science">
        <title>The Physcomitrella genome reveals evolutionary insights into the conquest of land by plants.</title>
        <authorList>
            <person name="Rensing S."/>
            <person name="Lang D."/>
            <person name="Zimmer A."/>
            <person name="Terry A."/>
            <person name="Salamov A."/>
            <person name="Shapiro H."/>
            <person name="Nishiyama T."/>
            <person name="Perroud P.-F."/>
            <person name="Lindquist E."/>
            <person name="Kamisugi Y."/>
            <person name="Tanahashi T."/>
            <person name="Sakakibara K."/>
            <person name="Fujita T."/>
            <person name="Oishi K."/>
            <person name="Shin-I T."/>
            <person name="Kuroki Y."/>
            <person name="Toyoda A."/>
            <person name="Suzuki Y."/>
            <person name="Hashimoto A."/>
            <person name="Yamaguchi K."/>
            <person name="Sugano A."/>
            <person name="Kohara Y."/>
            <person name="Fujiyama A."/>
            <person name="Anterola A."/>
            <person name="Aoki S."/>
            <person name="Ashton N."/>
            <person name="Barbazuk W.B."/>
            <person name="Barker E."/>
            <person name="Bennetzen J."/>
            <person name="Bezanilla M."/>
            <person name="Blankenship R."/>
            <person name="Cho S.H."/>
            <person name="Dutcher S."/>
            <person name="Estelle M."/>
            <person name="Fawcett J.A."/>
            <person name="Gundlach H."/>
            <person name="Hanada K."/>
            <person name="Heyl A."/>
            <person name="Hicks K.A."/>
            <person name="Hugh J."/>
            <person name="Lohr M."/>
            <person name="Mayer K."/>
            <person name="Melkozernov A."/>
            <person name="Murata T."/>
            <person name="Nelson D."/>
            <person name="Pils B."/>
            <person name="Prigge M."/>
            <person name="Reiss B."/>
            <person name="Renner T."/>
            <person name="Rombauts S."/>
            <person name="Rushton P."/>
            <person name="Sanderfoot A."/>
            <person name="Schween G."/>
            <person name="Shiu S.-H."/>
            <person name="Stueber K."/>
            <person name="Theodoulou F.L."/>
            <person name="Tu H."/>
            <person name="Van de Peer Y."/>
            <person name="Verrier P.J."/>
            <person name="Waters E."/>
            <person name="Wood A."/>
            <person name="Yang L."/>
            <person name="Cove D."/>
            <person name="Cuming A."/>
            <person name="Hasebe M."/>
            <person name="Lucas S."/>
            <person name="Mishler D.B."/>
            <person name="Reski R."/>
            <person name="Grigoriev I."/>
            <person name="Quatrano R.S."/>
            <person name="Boore J.L."/>
        </authorList>
    </citation>
    <scope>NUCLEOTIDE SEQUENCE [LARGE SCALE GENOMIC DNA]</scope>
    <source>
        <strain evidence="7 8">cv. Gransden 2004</strain>
    </source>
</reference>
<dbReference type="SUPFAM" id="SSF48371">
    <property type="entry name" value="ARM repeat"/>
    <property type="match status" value="1"/>
</dbReference>
<evidence type="ECO:0000256" key="3">
    <source>
        <dbReference type="ARBA" id="ARBA00022776"/>
    </source>
</evidence>
<dbReference type="GO" id="GO:0035825">
    <property type="term" value="P:homologous recombination"/>
    <property type="evidence" value="ECO:0007669"/>
    <property type="project" value="UniProtKB-ARBA"/>
</dbReference>
<dbReference type="EnsemblPlants" id="Pp3c23_10270V3.4">
    <property type="protein sequence ID" value="Pp3c23_10270V3.4"/>
    <property type="gene ID" value="Pp3c23_10270"/>
</dbReference>
<reference evidence="7" key="3">
    <citation type="submission" date="2020-12" db="UniProtKB">
        <authorList>
            <consortium name="EnsemblPlants"/>
        </authorList>
    </citation>
    <scope>IDENTIFICATION</scope>
</reference>
<feature type="region of interest" description="Disordered" evidence="6">
    <location>
        <begin position="1161"/>
        <end position="1644"/>
    </location>
</feature>
<protein>
    <submittedName>
        <fullName evidence="7">Uncharacterized protein</fullName>
    </submittedName>
</protein>
<sequence>MSKNKDKEGELIDIGKKLGKSQTKDALVKLLVQSSALLAELDQSPPQSTHNAMKGCSEALVSPALLRHKDNEVGLLVAICLSEIMRIVAPDAPYSDETLKEIFQLIVTNFKGLDDVNSSSFARRVNILETVAKVRSCVVMLDLECDDLILEMFEIFFDTASVDHPQNVFVAMRNILSLVLEESEKIPTEILEVILKNLLKTNKEGSAARKLAIAVVERSADKLEPYVRSFLTSVMVEGKSFKSGLHKDHHQVISELYGCAPQLLSGVTPNINDELVKDKVDVRLKAVELLGRLFAFPGRQFAQDYPLVFSEFLKRFSDKVADVRVAVVNCAKAYVEANPSGEQANEILAALQDRLLDYDEKVRVAVVEAFYDLAISDLKYVPVDVLRKVSERIRDKKPGVRKITVLKSLELYKSYCTKCTEGSIALDKEYEWIPGKILRCSNDKEIYGLEIVLTDPLFPATLPVDEHAKHWVLAFSTFDESEKKALQFILLQKQRLQQEMQVYLNMRQKTKEGDTPEFEKKLQSCFKSIANQFVDPPKAEDSLQKLHQTKDESVFTALATLLSPITTIAQANTAREDLLKKIGVEHPEYVFMKSLATKCGYFFFSKECVNAITKEVLVCKDSEDNKYLVATSLSLLVEIVIYSPELLADAEDDLLTLLKEPYESVKESVVHIMSKAGAYFRKEGPSTGGRSNVNLILEQLCLEGNRKQAKFAVSAIAAMSADSGLRALSVLYGRLVDKLEDNAHLPTVLQSLGCIAQNAMPIFETREDDIIKFVVRNVLRRTSPQEDAEFVPEFDVPSDHVLLKIHALKALVKSFLPKMNAHQRTRLPGLLKVLVKILACGEISDDVKTSDADKAHLRLAAAKGVLRLARRWDSQIPIDVFHMVVMTVQDQAAHVRRALLRKIHHYLKDRSLNLKYASAYVLSTVDTEKDIALEARRFMSEFIDDYRNEAYKAVTGQAEKTNLTLHPEYALVYLVHVLAHHPNFPVESGEVKPEPAAYEPFYRELLFFLRALIHQESDGKNEAAKKYDGDNVPLILAILRTIKGCENVVDRTKTETLYAICDIAILITKDIAPKKRHVETYPGVVPLPASMYKVLESVSPEYTAPESKAPVTKAAELNAAEVKAHKPNATEAMTSESKASEVVASKLNAADVKAVEANEAEVKASELNATESKPPSEVKTAELNVLETVVSESKEDKATEPSESKAAEVDESMEPEPIQTVAAEANGSKASEPEESAGPESVGTGAAEPKGIKATESAEPKAAEPKESVVPELMETDTAEPKESVAPESMETDTAELKESVALELMETDTAKPKESVALEPMETEIAEPNETKALESTESKESEPSKSGAPEPTESKLPELAETASKGPESDATVSSIGEEEKTGVTEAKKAVEGPSKVDGSHLPACFKDKGVLAKFKLGSSSKTHKPSSPRGRKRGKRFDNGETVSDAELEMEEKSVREPTPKKGKLGNDKSTKGAATVGTGVIIKGPARGGRKSVDKNESAKKSAKKPEVGKEPEEDLDEKTPAKRKRGRPKGSSRKDDGISGDEMAGASSDTTPTTSAKKGKPVAGDRSLTESGKRKPGRPAKAKSDDDVQEKSAQKKEKVNISQGLVSTPDKSAKKASAVEKSESPAWKNEGERGGDESLVGCGIKVWWPLDKRFYKGSVVDYDAKKRKHKILYNDGETEILNLTKERWELTDKKNKTSAKKEKTPATTPTLSGTKYPEPKRLKVTSKTPPTKQDDKDTLSAKRTSTPKSAKEAEKPAKVAKSPTTKEQAADAFEFDDEGVEPEAKRQKSLKASGGKQSKADKNEKTMGTSKDSEAESAKEMSEELPVEGKAVGIAEDDEPLVSRNFPRTIKSLLVNSASH</sequence>
<reference evidence="7 8" key="2">
    <citation type="journal article" date="2018" name="Plant J.">
        <title>The Physcomitrella patens chromosome-scale assembly reveals moss genome structure and evolution.</title>
        <authorList>
            <person name="Lang D."/>
            <person name="Ullrich K.K."/>
            <person name="Murat F."/>
            <person name="Fuchs J."/>
            <person name="Jenkins J."/>
            <person name="Haas F.B."/>
            <person name="Piednoel M."/>
            <person name="Gundlach H."/>
            <person name="Van Bel M."/>
            <person name="Meyberg R."/>
            <person name="Vives C."/>
            <person name="Morata J."/>
            <person name="Symeonidi A."/>
            <person name="Hiss M."/>
            <person name="Muchero W."/>
            <person name="Kamisugi Y."/>
            <person name="Saleh O."/>
            <person name="Blanc G."/>
            <person name="Decker E.L."/>
            <person name="van Gessel N."/>
            <person name="Grimwood J."/>
            <person name="Hayes R.D."/>
            <person name="Graham S.W."/>
            <person name="Gunter L.E."/>
            <person name="McDaniel S.F."/>
            <person name="Hoernstein S.N.W."/>
            <person name="Larsson A."/>
            <person name="Li F.W."/>
            <person name="Perroud P.F."/>
            <person name="Phillips J."/>
            <person name="Ranjan P."/>
            <person name="Rokshar D.S."/>
            <person name="Rothfels C.J."/>
            <person name="Schneider L."/>
            <person name="Shu S."/>
            <person name="Stevenson D.W."/>
            <person name="Thummler F."/>
            <person name="Tillich M."/>
            <person name="Villarreal Aguilar J.C."/>
            <person name="Widiez T."/>
            <person name="Wong G.K."/>
            <person name="Wymore A."/>
            <person name="Zhang Y."/>
            <person name="Zimmer A.D."/>
            <person name="Quatrano R.S."/>
            <person name="Mayer K.F.X."/>
            <person name="Goodstein D."/>
            <person name="Casacuberta J.M."/>
            <person name="Vandepoele K."/>
            <person name="Reski R."/>
            <person name="Cuming A.C."/>
            <person name="Tuskan G.A."/>
            <person name="Maumus F."/>
            <person name="Salse J."/>
            <person name="Schmutz J."/>
            <person name="Rensing S.A."/>
        </authorList>
    </citation>
    <scope>NUCLEOTIDE SEQUENCE [LARGE SCALE GENOMIC DNA]</scope>
    <source>
        <strain evidence="7 8">cv. Gransden 2004</strain>
    </source>
</reference>
<dbReference type="FunFam" id="1.25.10.10:FF:001909">
    <property type="entry name" value="Predicted protein"/>
    <property type="match status" value="1"/>
</dbReference>
<feature type="compositionally biased region" description="Basic and acidic residues" evidence="6">
    <location>
        <begin position="1690"/>
        <end position="1709"/>
    </location>
</feature>
<feature type="compositionally biased region" description="Basic and acidic residues" evidence="6">
    <location>
        <begin position="1616"/>
        <end position="1641"/>
    </location>
</feature>
<evidence type="ECO:0000256" key="1">
    <source>
        <dbReference type="ARBA" id="ARBA00004123"/>
    </source>
</evidence>
<dbReference type="GO" id="GO:0140670">
    <property type="term" value="F:cohesin unloader activity"/>
    <property type="evidence" value="ECO:0000318"/>
    <property type="project" value="GO_Central"/>
</dbReference>
<dbReference type="PANTHER" id="PTHR12663">
    <property type="entry name" value="ANDROGEN INDUCED INHIBITOR OF PROLIFERATION AS3 / PDS5-RELATED"/>
    <property type="match status" value="1"/>
</dbReference>
<feature type="compositionally biased region" description="Basic and acidic residues" evidence="6">
    <location>
        <begin position="1803"/>
        <end position="1827"/>
    </location>
</feature>
<evidence type="ECO:0000256" key="2">
    <source>
        <dbReference type="ARBA" id="ARBA00022618"/>
    </source>
</evidence>
<gene>
    <name evidence="7" type="primary">LOC112275526</name>
</gene>
<evidence type="ECO:0000256" key="4">
    <source>
        <dbReference type="ARBA" id="ARBA00023242"/>
    </source>
</evidence>
<feature type="compositionally biased region" description="Basic and acidic residues" evidence="6">
    <location>
        <begin position="1587"/>
        <end position="1604"/>
    </location>
</feature>
<evidence type="ECO:0000256" key="5">
    <source>
        <dbReference type="ARBA" id="ARBA00023306"/>
    </source>
</evidence>
<evidence type="ECO:0000313" key="7">
    <source>
        <dbReference type="EnsemblPlants" id="Pp3c23_10270V3.4"/>
    </source>
</evidence>
<dbReference type="GO" id="GO:0005634">
    <property type="term" value="C:nucleus"/>
    <property type="evidence" value="ECO:0000318"/>
    <property type="project" value="GO_Central"/>
</dbReference>
<dbReference type="GO" id="GO:0051301">
    <property type="term" value="P:cell division"/>
    <property type="evidence" value="ECO:0007669"/>
    <property type="project" value="UniProtKB-KW"/>
</dbReference>
<dbReference type="InterPro" id="IPR039776">
    <property type="entry name" value="Pds5"/>
</dbReference>
<feature type="compositionally biased region" description="Polar residues" evidence="6">
    <location>
        <begin position="1552"/>
        <end position="1561"/>
    </location>
</feature>